<sequence>AIPEVLGIVLELNFRGLFYFVLAVPVSYCVVLAMQCICFFPKGEYYLTEYDYNKKQSRFRFCPILLHNPLKPSGSDSQAAANDGREEPRESTTPAGTARLWYENNEENLSSWEKFQEQLKIAFGSTELFIKQAERELKNRAQKTGASTQSYIQSVLELYHKVNPKMTENEKVSHLMKGVAEDLYRSLLVKDISCTSDFIKECQRIEEMNQTRIAKHRFTRLPNVVPVASIGEHEDLKTLIRHIVREEAQRMLAPAQQNTQLESPSVEEVIREEVQQALCPVLLLGL</sequence>
<dbReference type="Proteomes" id="UP000887116">
    <property type="component" value="Unassembled WGS sequence"/>
</dbReference>
<dbReference type="EMBL" id="BMAO01017845">
    <property type="protein sequence ID" value="GFR18808.1"/>
    <property type="molecule type" value="Genomic_DNA"/>
</dbReference>
<name>A0A8X6H8K3_TRICU</name>
<protein>
    <submittedName>
        <fullName evidence="3">CCHC-type domain-containing protein</fullName>
    </submittedName>
</protein>
<organism evidence="3 4">
    <name type="scientific">Trichonephila clavata</name>
    <name type="common">Joro spider</name>
    <name type="synonym">Nephila clavata</name>
    <dbReference type="NCBI Taxonomy" id="2740835"/>
    <lineage>
        <taxon>Eukaryota</taxon>
        <taxon>Metazoa</taxon>
        <taxon>Ecdysozoa</taxon>
        <taxon>Arthropoda</taxon>
        <taxon>Chelicerata</taxon>
        <taxon>Arachnida</taxon>
        <taxon>Araneae</taxon>
        <taxon>Araneomorphae</taxon>
        <taxon>Entelegynae</taxon>
        <taxon>Araneoidea</taxon>
        <taxon>Nephilidae</taxon>
        <taxon>Trichonephila</taxon>
    </lineage>
</organism>
<keyword evidence="4" id="KW-1185">Reference proteome</keyword>
<keyword evidence="2" id="KW-0812">Transmembrane</keyword>
<feature type="transmembrane region" description="Helical" evidence="2">
    <location>
        <begin position="17"/>
        <end position="40"/>
    </location>
</feature>
<evidence type="ECO:0000313" key="4">
    <source>
        <dbReference type="Proteomes" id="UP000887116"/>
    </source>
</evidence>
<feature type="region of interest" description="Disordered" evidence="1">
    <location>
        <begin position="73"/>
        <end position="97"/>
    </location>
</feature>
<dbReference type="OrthoDB" id="10037266at2759"/>
<proteinExistence type="predicted"/>
<feature type="non-terminal residue" evidence="3">
    <location>
        <position position="1"/>
    </location>
</feature>
<keyword evidence="2" id="KW-0472">Membrane</keyword>
<reference evidence="3" key="1">
    <citation type="submission" date="2020-07" db="EMBL/GenBank/DDBJ databases">
        <title>Multicomponent nature underlies the extraordinary mechanical properties of spider dragline silk.</title>
        <authorList>
            <person name="Kono N."/>
            <person name="Nakamura H."/>
            <person name="Mori M."/>
            <person name="Yoshida Y."/>
            <person name="Ohtoshi R."/>
            <person name="Malay A.D."/>
            <person name="Moran D.A.P."/>
            <person name="Tomita M."/>
            <person name="Numata K."/>
            <person name="Arakawa K."/>
        </authorList>
    </citation>
    <scope>NUCLEOTIDE SEQUENCE</scope>
</reference>
<comment type="caution">
    <text evidence="3">The sequence shown here is derived from an EMBL/GenBank/DDBJ whole genome shotgun (WGS) entry which is preliminary data.</text>
</comment>
<evidence type="ECO:0000256" key="1">
    <source>
        <dbReference type="SAM" id="MobiDB-lite"/>
    </source>
</evidence>
<accession>A0A8X6H8K3</accession>
<evidence type="ECO:0000256" key="2">
    <source>
        <dbReference type="SAM" id="Phobius"/>
    </source>
</evidence>
<keyword evidence="2" id="KW-1133">Transmembrane helix</keyword>
<gene>
    <name evidence="3" type="primary">AVEN_16609_1</name>
    <name evidence="3" type="ORF">TNCT_147671</name>
</gene>
<evidence type="ECO:0000313" key="3">
    <source>
        <dbReference type="EMBL" id="GFR18808.1"/>
    </source>
</evidence>
<dbReference type="AlphaFoldDB" id="A0A8X6H8K3"/>